<dbReference type="Proteomes" id="UP000324800">
    <property type="component" value="Unassembled WGS sequence"/>
</dbReference>
<dbReference type="Gene3D" id="2.130.10.10">
    <property type="entry name" value="YVTN repeat-like/Quinoprotein amine dehydrogenase"/>
    <property type="match status" value="1"/>
</dbReference>
<feature type="domain" description="NLE" evidence="6">
    <location>
        <begin position="15"/>
        <end position="73"/>
    </location>
</feature>
<feature type="repeat" description="WD" evidence="5">
    <location>
        <begin position="389"/>
        <end position="430"/>
    </location>
</feature>
<feature type="repeat" description="WD" evidence="5">
    <location>
        <begin position="473"/>
        <end position="506"/>
    </location>
</feature>
<feature type="repeat" description="WD" evidence="5">
    <location>
        <begin position="190"/>
        <end position="227"/>
    </location>
</feature>
<evidence type="ECO:0000256" key="4">
    <source>
        <dbReference type="ARBA" id="ARBA00023242"/>
    </source>
</evidence>
<evidence type="ECO:0000256" key="3">
    <source>
        <dbReference type="ARBA" id="ARBA00022737"/>
    </source>
</evidence>
<evidence type="ECO:0000313" key="7">
    <source>
        <dbReference type="EMBL" id="KAA6398980.1"/>
    </source>
</evidence>
<dbReference type="SMART" id="SM00320">
    <property type="entry name" value="WD40"/>
    <property type="match status" value="8"/>
</dbReference>
<feature type="repeat" description="WD" evidence="5">
    <location>
        <begin position="431"/>
        <end position="472"/>
    </location>
</feature>
<dbReference type="AlphaFoldDB" id="A0A5J4WVL2"/>
<protein>
    <submittedName>
        <fullName evidence="7">Putative ribosome assembly protein 4</fullName>
    </submittedName>
</protein>
<dbReference type="PANTHER" id="PTHR19848:SF0">
    <property type="entry name" value="NOTCHLESS PROTEIN HOMOLOG 1"/>
    <property type="match status" value="1"/>
</dbReference>
<dbReference type="PRINTS" id="PR00319">
    <property type="entry name" value="GPROTEINB"/>
</dbReference>
<reference evidence="7 8" key="1">
    <citation type="submission" date="2019-03" db="EMBL/GenBank/DDBJ databases">
        <title>Single cell metagenomics reveals metabolic interactions within the superorganism composed of flagellate Streblomastix strix and complex community of Bacteroidetes bacteria on its surface.</title>
        <authorList>
            <person name="Treitli S.C."/>
            <person name="Kolisko M."/>
            <person name="Husnik F."/>
            <person name="Keeling P."/>
            <person name="Hampl V."/>
        </authorList>
    </citation>
    <scope>NUCLEOTIDE SEQUENCE [LARGE SCALE GENOMIC DNA]</scope>
    <source>
        <strain evidence="7">ST1C</strain>
    </source>
</reference>
<dbReference type="InterPro" id="IPR036322">
    <property type="entry name" value="WD40_repeat_dom_sf"/>
</dbReference>
<sequence>MEEVNNDTENQHAIVEFTSSEGITAGSAVSVPLNSTRTQLAILLNQTLGNNEAMPYSFWVGGSEMQNTLSEVLQQAKITNVEQTVQVVYLPQALFRVAPVRRCSAELTAHDSAILCAQFSPDGILIASGAGKGSIHLWDMNTELHLKSCVGHLDDILSINWSSDAKKFVSGDKSGILKVWDRDGKVLGTLKSHIKWITCTAWEPFHINYECRRLLSGSKDQTIKIWDSVLQREQFTLSGHKSSVTCALWGCSGRIYSGSQDGNVYLWDSFTGQRIDQLGKGNTHSHWVNTMALNTDFVLRVGAFDEMGIRPEDPIDAQEAAFNKLEIMLQAGDQTKKKDKKIKTSKSIISPQEAASLFVTAPERVLTGSDDFTLCLWDPRSPHQPISKFKRHNGVVNSVAFSPDGRYIASASFDKTIMLWDGISGRPISTLRGHVGRVYQVRWSADSRLIVSCSEDSTGKVWEFAKKQLLQDLPGHSDAVYVVDWSPNGERVCSGGKDRALRIWRG</sequence>
<evidence type="ECO:0000256" key="5">
    <source>
        <dbReference type="PROSITE-ProRule" id="PRU00221"/>
    </source>
</evidence>
<keyword evidence="4" id="KW-0539">Nucleus</keyword>
<dbReference type="PRINTS" id="PR00320">
    <property type="entry name" value="GPROTEINBRPT"/>
</dbReference>
<dbReference type="InterPro" id="IPR001632">
    <property type="entry name" value="WD40_G-protein_beta-like"/>
</dbReference>
<dbReference type="GO" id="GO:0000027">
    <property type="term" value="P:ribosomal large subunit assembly"/>
    <property type="evidence" value="ECO:0007669"/>
    <property type="project" value="TreeGrafter"/>
</dbReference>
<evidence type="ECO:0000313" key="8">
    <source>
        <dbReference type="Proteomes" id="UP000324800"/>
    </source>
</evidence>
<gene>
    <name evidence="7" type="ORF">EZS28_005493</name>
</gene>
<evidence type="ECO:0000256" key="1">
    <source>
        <dbReference type="ARBA" id="ARBA00004604"/>
    </source>
</evidence>
<dbReference type="Pfam" id="PF08154">
    <property type="entry name" value="NLE"/>
    <property type="match status" value="1"/>
</dbReference>
<dbReference type="Pfam" id="PF00400">
    <property type="entry name" value="WD40"/>
    <property type="match status" value="7"/>
</dbReference>
<accession>A0A5J4WVL2</accession>
<dbReference type="InterPro" id="IPR015943">
    <property type="entry name" value="WD40/YVTN_repeat-like_dom_sf"/>
</dbReference>
<dbReference type="OrthoDB" id="10267436at2759"/>
<proteinExistence type="predicted"/>
<evidence type="ECO:0000259" key="6">
    <source>
        <dbReference type="Pfam" id="PF08154"/>
    </source>
</evidence>
<dbReference type="GO" id="GO:0005730">
    <property type="term" value="C:nucleolus"/>
    <property type="evidence" value="ECO:0007669"/>
    <property type="project" value="UniProtKB-SubCell"/>
</dbReference>
<dbReference type="InterPro" id="IPR012972">
    <property type="entry name" value="NLE"/>
</dbReference>
<dbReference type="PROSITE" id="PS50082">
    <property type="entry name" value="WD_REPEATS_2"/>
    <property type="match status" value="7"/>
</dbReference>
<name>A0A5J4WVL2_9EUKA</name>
<dbReference type="InterPro" id="IPR020472">
    <property type="entry name" value="WD40_PAC1"/>
</dbReference>
<dbReference type="EMBL" id="SNRW01000841">
    <property type="protein sequence ID" value="KAA6398980.1"/>
    <property type="molecule type" value="Genomic_DNA"/>
</dbReference>
<comment type="subcellular location">
    <subcellularLocation>
        <location evidence="1">Nucleus</location>
        <location evidence="1">Nucleolus</location>
    </subcellularLocation>
</comment>
<keyword evidence="3" id="KW-0677">Repeat</keyword>
<feature type="repeat" description="WD" evidence="5">
    <location>
        <begin position="237"/>
        <end position="277"/>
    </location>
</feature>
<dbReference type="SUPFAM" id="SSF50978">
    <property type="entry name" value="WD40 repeat-like"/>
    <property type="match status" value="1"/>
</dbReference>
<evidence type="ECO:0000256" key="2">
    <source>
        <dbReference type="ARBA" id="ARBA00022574"/>
    </source>
</evidence>
<keyword evidence="2 5" id="KW-0853">WD repeat</keyword>
<dbReference type="CDD" id="cd00200">
    <property type="entry name" value="WD40"/>
    <property type="match status" value="1"/>
</dbReference>
<feature type="repeat" description="WD" evidence="5">
    <location>
        <begin position="107"/>
        <end position="148"/>
    </location>
</feature>
<dbReference type="PROSITE" id="PS50294">
    <property type="entry name" value="WD_REPEATS_REGION"/>
    <property type="match status" value="6"/>
</dbReference>
<dbReference type="InterPro" id="IPR001680">
    <property type="entry name" value="WD40_rpt"/>
</dbReference>
<dbReference type="PANTHER" id="PTHR19848">
    <property type="entry name" value="WD40 REPEAT PROTEIN"/>
    <property type="match status" value="1"/>
</dbReference>
<comment type="caution">
    <text evidence="7">The sequence shown here is derived from an EMBL/GenBank/DDBJ whole genome shotgun (WGS) entry which is preliminary data.</text>
</comment>
<organism evidence="7 8">
    <name type="scientific">Streblomastix strix</name>
    <dbReference type="NCBI Taxonomy" id="222440"/>
    <lineage>
        <taxon>Eukaryota</taxon>
        <taxon>Metamonada</taxon>
        <taxon>Preaxostyla</taxon>
        <taxon>Oxymonadida</taxon>
        <taxon>Streblomastigidae</taxon>
        <taxon>Streblomastix</taxon>
    </lineage>
</organism>
<feature type="repeat" description="WD" evidence="5">
    <location>
        <begin position="149"/>
        <end position="181"/>
    </location>
</feature>